<gene>
    <name evidence="10" type="primary">nuoD</name>
    <name evidence="13" type="ORF">HF896_05925</name>
</gene>
<feature type="domain" description="NADH-quinone oxidoreductase subunit D" evidence="12">
    <location>
        <begin position="120"/>
        <end position="417"/>
    </location>
</feature>
<dbReference type="GO" id="GO:0005886">
    <property type="term" value="C:plasma membrane"/>
    <property type="evidence" value="ECO:0007669"/>
    <property type="project" value="UniProtKB-SubCell"/>
</dbReference>
<dbReference type="InterPro" id="IPR014029">
    <property type="entry name" value="NADH_UbQ_OxRdtase_49kDa_CS"/>
</dbReference>
<evidence type="ECO:0000256" key="10">
    <source>
        <dbReference type="HAMAP-Rule" id="MF_01358"/>
    </source>
</evidence>
<evidence type="ECO:0000256" key="8">
    <source>
        <dbReference type="ARBA" id="ARBA00023075"/>
    </source>
</evidence>
<dbReference type="NCBIfam" id="NF004739">
    <property type="entry name" value="PRK06075.1"/>
    <property type="match status" value="1"/>
</dbReference>
<evidence type="ECO:0000256" key="1">
    <source>
        <dbReference type="ARBA" id="ARBA00002378"/>
    </source>
</evidence>
<evidence type="ECO:0000256" key="3">
    <source>
        <dbReference type="ARBA" id="ARBA00022448"/>
    </source>
</evidence>
<accession>A0A858ZQK6</accession>
<protein>
    <recommendedName>
        <fullName evidence="10">NADH-quinone oxidoreductase subunit D</fullName>
        <ecNumber evidence="10">7.1.1.-</ecNumber>
    </recommendedName>
    <alternativeName>
        <fullName evidence="10">NADH dehydrogenase I subunit D</fullName>
    </alternativeName>
    <alternativeName>
        <fullName evidence="10">NDH-1 subunit D</fullName>
    </alternativeName>
</protein>
<dbReference type="Pfam" id="PF00346">
    <property type="entry name" value="Complex1_49kDa"/>
    <property type="match status" value="1"/>
</dbReference>
<dbReference type="GO" id="GO:0051287">
    <property type="term" value="F:NAD binding"/>
    <property type="evidence" value="ECO:0007669"/>
    <property type="project" value="InterPro"/>
</dbReference>
<name>A0A858ZQK6_9BURK</name>
<dbReference type="GO" id="GO:0050136">
    <property type="term" value="F:NADH dehydrogenase (quinone) (non-electrogenic) activity"/>
    <property type="evidence" value="ECO:0007669"/>
    <property type="project" value="UniProtKB-UniRule"/>
</dbReference>
<keyword evidence="4 10" id="KW-1003">Cell membrane</keyword>
<dbReference type="Gene3D" id="1.10.645.10">
    <property type="entry name" value="Cytochrome-c3 Hydrogenase, chain B"/>
    <property type="match status" value="1"/>
</dbReference>
<evidence type="ECO:0000256" key="4">
    <source>
        <dbReference type="ARBA" id="ARBA00022475"/>
    </source>
</evidence>
<dbReference type="HAMAP" id="MF_01358">
    <property type="entry name" value="NDH1_NuoD"/>
    <property type="match status" value="1"/>
</dbReference>
<comment type="subcellular location">
    <subcellularLocation>
        <location evidence="10">Cell membrane</location>
        <topology evidence="10">Peripheral membrane protein</topology>
        <orientation evidence="10">Cytoplasmic side</orientation>
    </subcellularLocation>
</comment>
<keyword evidence="7 10" id="KW-0520">NAD</keyword>
<keyword evidence="8 10" id="KW-0830">Ubiquinone</keyword>
<sequence length="417" mass="47484">MAEIKNYSLNFGPQHPAAHGVLRLVLELDGEVVQRADPHVGLLHRATEKLAEYKTYIQSLPYMDRLDYVSMMCNEQAYCLAIEKMLGVEVPLRAKYIRTMFGEITRLLNHLMWLGSNGMDLGASTVLMYTFRERETLFDMYEAVSGARMHAAYFRPGGVYRDLPDTMAQLKPSKVRNAKALEEFNRNRQGGLLDFIDDFCAKFPGYVDEYETLLTDNRIWKQRTVGIGVVSAERALNLSMSGVMLRGSGVAWDLRKKQPYDAYDRVEFDIPVGKNGDCYDRYLVRVEEMRQSNRIIKQCVDWLRANPGPVIVDNYKIAPPPRERMKTGMEDLIHHFKLFSEGFRVPEGEAYAAVEHPKGEFGIYLVSDGANKPYRLKIRAPGFAHLAAYDELTRGHMIADAVAVIGTMDIVFGEIDR</sequence>
<dbReference type="InterPro" id="IPR029014">
    <property type="entry name" value="NiFe-Hase_large"/>
</dbReference>
<dbReference type="InterPro" id="IPR001135">
    <property type="entry name" value="NADH_Q_OxRdtase_suD"/>
</dbReference>
<comment type="function">
    <text evidence="1 10">NDH-1 shuttles electrons from NADH, via FMN and iron-sulfur (Fe-S) centers, to quinones in the respiratory chain. The immediate electron acceptor for the enzyme in this species is believed to be ubiquinone. Couples the redox reaction to proton translocation (for every two electrons transferred, four hydrogen ions are translocated across the cytoplasmic membrane), and thus conserves the redox energy in a proton gradient.</text>
</comment>
<dbReference type="InterPro" id="IPR022885">
    <property type="entry name" value="NDH1_su_D/H"/>
</dbReference>
<evidence type="ECO:0000313" key="13">
    <source>
        <dbReference type="EMBL" id="QKD43176.1"/>
    </source>
</evidence>
<dbReference type="AlphaFoldDB" id="A0A858ZQK6"/>
<evidence type="ECO:0000256" key="6">
    <source>
        <dbReference type="ARBA" id="ARBA00022967"/>
    </source>
</evidence>
<dbReference type="EC" id="7.1.1.-" evidence="10"/>
<evidence type="ECO:0000256" key="2">
    <source>
        <dbReference type="ARBA" id="ARBA00005769"/>
    </source>
</evidence>
<dbReference type="PANTHER" id="PTHR11993:SF10">
    <property type="entry name" value="NADH DEHYDROGENASE [UBIQUINONE] IRON-SULFUR PROTEIN 2, MITOCHONDRIAL"/>
    <property type="match status" value="1"/>
</dbReference>
<comment type="catalytic activity">
    <reaction evidence="10">
        <text>a quinone + NADH + 5 H(+)(in) = a quinol + NAD(+) + 4 H(+)(out)</text>
        <dbReference type="Rhea" id="RHEA:57888"/>
        <dbReference type="ChEBI" id="CHEBI:15378"/>
        <dbReference type="ChEBI" id="CHEBI:24646"/>
        <dbReference type="ChEBI" id="CHEBI:57540"/>
        <dbReference type="ChEBI" id="CHEBI:57945"/>
        <dbReference type="ChEBI" id="CHEBI:132124"/>
    </reaction>
</comment>
<dbReference type="NCBIfam" id="TIGR01962">
    <property type="entry name" value="NuoD"/>
    <property type="match status" value="1"/>
</dbReference>
<dbReference type="FunFam" id="1.10.645.10:FF:000005">
    <property type="entry name" value="NADH-quinone oxidoreductase subunit D"/>
    <property type="match status" value="1"/>
</dbReference>
<dbReference type="EMBL" id="CP051298">
    <property type="protein sequence ID" value="QKD43176.1"/>
    <property type="molecule type" value="Genomic_DNA"/>
</dbReference>
<dbReference type="PANTHER" id="PTHR11993">
    <property type="entry name" value="NADH-UBIQUINONE OXIDOREDUCTASE 49 KDA SUBUNIT"/>
    <property type="match status" value="1"/>
</dbReference>
<evidence type="ECO:0000313" key="14">
    <source>
        <dbReference type="Proteomes" id="UP000500755"/>
    </source>
</evidence>
<comment type="similarity">
    <text evidence="2 10 11">Belongs to the complex I 49 kDa subunit family.</text>
</comment>
<keyword evidence="13" id="KW-0560">Oxidoreductase</keyword>
<reference evidence="13 14" key="1">
    <citation type="submission" date="2020-05" db="EMBL/GenBank/DDBJ databases">
        <title>Complete genome sequence of Alicycliphilus denitrificans DP3.</title>
        <authorList>
            <person name="Chen X."/>
        </authorList>
    </citation>
    <scope>NUCLEOTIDE SEQUENCE [LARGE SCALE GENOMIC DNA]</scope>
    <source>
        <strain evidence="13 14">DP3</strain>
    </source>
</reference>
<keyword evidence="3 10" id="KW-0813">Transport</keyword>
<dbReference type="Proteomes" id="UP000500755">
    <property type="component" value="Chromosome"/>
</dbReference>
<dbReference type="OMA" id="TRMDYLT"/>
<evidence type="ECO:0000256" key="5">
    <source>
        <dbReference type="ARBA" id="ARBA00022719"/>
    </source>
</evidence>
<keyword evidence="5 10" id="KW-0874">Quinone</keyword>
<organism evidence="13 14">
    <name type="scientific">Alicycliphilus denitrificans</name>
    <dbReference type="NCBI Taxonomy" id="179636"/>
    <lineage>
        <taxon>Bacteria</taxon>
        <taxon>Pseudomonadati</taxon>
        <taxon>Pseudomonadota</taxon>
        <taxon>Betaproteobacteria</taxon>
        <taxon>Burkholderiales</taxon>
        <taxon>Comamonadaceae</taxon>
        <taxon>Alicycliphilus</taxon>
    </lineage>
</organism>
<comment type="subunit">
    <text evidence="10">NDH-1 is composed of 14 different subunits. Subunits NuoB, C, D, E, F, and G constitute the peripheral sector of the complex.</text>
</comment>
<evidence type="ECO:0000259" key="12">
    <source>
        <dbReference type="Pfam" id="PF00346"/>
    </source>
</evidence>
<dbReference type="SUPFAM" id="SSF56762">
    <property type="entry name" value="HydB/Nqo4-like"/>
    <property type="match status" value="1"/>
</dbReference>
<dbReference type="GO" id="GO:0048038">
    <property type="term" value="F:quinone binding"/>
    <property type="evidence" value="ECO:0007669"/>
    <property type="project" value="UniProtKB-KW"/>
</dbReference>
<proteinExistence type="inferred from homology"/>
<evidence type="ECO:0000256" key="11">
    <source>
        <dbReference type="RuleBase" id="RU003685"/>
    </source>
</evidence>
<dbReference type="RefSeq" id="WP_013517935.1">
    <property type="nucleotide sequence ID" value="NZ_CP051298.1"/>
</dbReference>
<evidence type="ECO:0000256" key="7">
    <source>
        <dbReference type="ARBA" id="ARBA00023027"/>
    </source>
</evidence>
<keyword evidence="9 10" id="KW-0472">Membrane</keyword>
<dbReference type="PROSITE" id="PS00535">
    <property type="entry name" value="COMPLEX1_49K"/>
    <property type="match status" value="1"/>
</dbReference>
<keyword evidence="6 10" id="KW-1278">Translocase</keyword>
<evidence type="ECO:0000256" key="9">
    <source>
        <dbReference type="ARBA" id="ARBA00023136"/>
    </source>
</evidence>